<gene>
    <name evidence="3" type="ORF">B0T20DRAFT_389217</name>
</gene>
<evidence type="ECO:0000313" key="3">
    <source>
        <dbReference type="EMBL" id="KAK3403572.1"/>
    </source>
</evidence>
<protein>
    <submittedName>
        <fullName evidence="3">Uncharacterized protein</fullName>
    </submittedName>
</protein>
<reference evidence="3" key="2">
    <citation type="submission" date="2023-07" db="EMBL/GenBank/DDBJ databases">
        <authorList>
            <consortium name="Lawrence Berkeley National Laboratory"/>
            <person name="Haridas S."/>
            <person name="Hensen N."/>
            <person name="Bonometti L."/>
            <person name="Westerberg I."/>
            <person name="Brannstrom I.O."/>
            <person name="Guillou S."/>
            <person name="Cros-Aarteil S."/>
            <person name="Calhoun S."/>
            <person name="Kuo A."/>
            <person name="Mondo S."/>
            <person name="Pangilinan J."/>
            <person name="Riley R."/>
            <person name="LaButti K."/>
            <person name="Andreopoulos B."/>
            <person name="Lipzen A."/>
            <person name="Chen C."/>
            <person name="Yanf M."/>
            <person name="Daum C."/>
            <person name="Ng V."/>
            <person name="Clum A."/>
            <person name="Steindorff A."/>
            <person name="Ohm R."/>
            <person name="Martin F."/>
            <person name="Silar P."/>
            <person name="Natvig D."/>
            <person name="Lalanne C."/>
            <person name="Gautier V."/>
            <person name="Ament-velasquez S.L."/>
            <person name="Kruys A."/>
            <person name="Hutchinson M.I."/>
            <person name="Powell A.J."/>
            <person name="Barry K."/>
            <person name="Miller A.N."/>
            <person name="Grigoriev I.V."/>
            <person name="Debuchy R."/>
            <person name="Gladieux P."/>
            <person name="Thoren M.H."/>
            <person name="Johannesson H."/>
        </authorList>
    </citation>
    <scope>NUCLEOTIDE SEQUENCE</scope>
    <source>
        <strain evidence="3">FGSC 1904</strain>
    </source>
</reference>
<feature type="chain" id="PRO_5042117168" evidence="2">
    <location>
        <begin position="22"/>
        <end position="266"/>
    </location>
</feature>
<evidence type="ECO:0000313" key="4">
    <source>
        <dbReference type="Proteomes" id="UP001281003"/>
    </source>
</evidence>
<keyword evidence="4" id="KW-1185">Reference proteome</keyword>
<proteinExistence type="predicted"/>
<feature type="signal peptide" evidence="2">
    <location>
        <begin position="1"/>
        <end position="21"/>
    </location>
</feature>
<dbReference type="Proteomes" id="UP001281003">
    <property type="component" value="Unassembled WGS sequence"/>
</dbReference>
<reference evidence="3" key="1">
    <citation type="journal article" date="2023" name="Mol. Phylogenet. Evol.">
        <title>Genome-scale phylogeny and comparative genomics of the fungal order Sordariales.</title>
        <authorList>
            <person name="Hensen N."/>
            <person name="Bonometti L."/>
            <person name="Westerberg I."/>
            <person name="Brannstrom I.O."/>
            <person name="Guillou S."/>
            <person name="Cros-Aarteil S."/>
            <person name="Calhoun S."/>
            <person name="Haridas S."/>
            <person name="Kuo A."/>
            <person name="Mondo S."/>
            <person name="Pangilinan J."/>
            <person name="Riley R."/>
            <person name="LaButti K."/>
            <person name="Andreopoulos B."/>
            <person name="Lipzen A."/>
            <person name="Chen C."/>
            <person name="Yan M."/>
            <person name="Daum C."/>
            <person name="Ng V."/>
            <person name="Clum A."/>
            <person name="Steindorff A."/>
            <person name="Ohm R.A."/>
            <person name="Martin F."/>
            <person name="Silar P."/>
            <person name="Natvig D.O."/>
            <person name="Lalanne C."/>
            <person name="Gautier V."/>
            <person name="Ament-Velasquez S.L."/>
            <person name="Kruys A."/>
            <person name="Hutchinson M.I."/>
            <person name="Powell A.J."/>
            <person name="Barry K."/>
            <person name="Miller A.N."/>
            <person name="Grigoriev I.V."/>
            <person name="Debuchy R."/>
            <person name="Gladieux P."/>
            <person name="Hiltunen Thoren M."/>
            <person name="Johannesson H."/>
        </authorList>
    </citation>
    <scope>NUCLEOTIDE SEQUENCE</scope>
    <source>
        <strain evidence="3">FGSC 1904</strain>
    </source>
</reference>
<dbReference type="EMBL" id="JAUTDP010000001">
    <property type="protein sequence ID" value="KAK3403572.1"/>
    <property type="molecule type" value="Genomic_DNA"/>
</dbReference>
<evidence type="ECO:0000256" key="1">
    <source>
        <dbReference type="SAM" id="MobiDB-lite"/>
    </source>
</evidence>
<dbReference type="AlphaFoldDB" id="A0AAE0PPF7"/>
<comment type="caution">
    <text evidence="3">The sequence shown here is derived from an EMBL/GenBank/DDBJ whole genome shotgun (WGS) entry which is preliminary data.</text>
</comment>
<sequence length="266" mass="29461">MSLLIHNMIILFSSTFQLAQAEKNRHHDLRQRSSVMKHSVHNVVFASSVCSRGAARVTVIYTIMFVKRHISLLPSWRLRENVRWTVVETSVKNSVSMVDNSPMVNHSVGFVNRSFGQSVFSRPICGGRQISGGIKREKQCKRCSGRKCCENVCVSFNGRLQASCYGKNALSSQPQRPGVSGRCLGTKGDVEDCPMTGNGKRSPGEDSISVESQPRQEMKVSEEMLPATSRPTQLPTTTAGSECASCISEIVNIALWTGTWRLPRRL</sequence>
<accession>A0AAE0PPF7</accession>
<evidence type="ECO:0000256" key="2">
    <source>
        <dbReference type="SAM" id="SignalP"/>
    </source>
</evidence>
<feature type="region of interest" description="Disordered" evidence="1">
    <location>
        <begin position="192"/>
        <end position="236"/>
    </location>
</feature>
<name>A0AAE0PPF7_SORBR</name>
<keyword evidence="2" id="KW-0732">Signal</keyword>
<organism evidence="3 4">
    <name type="scientific">Sordaria brevicollis</name>
    <dbReference type="NCBI Taxonomy" id="83679"/>
    <lineage>
        <taxon>Eukaryota</taxon>
        <taxon>Fungi</taxon>
        <taxon>Dikarya</taxon>
        <taxon>Ascomycota</taxon>
        <taxon>Pezizomycotina</taxon>
        <taxon>Sordariomycetes</taxon>
        <taxon>Sordariomycetidae</taxon>
        <taxon>Sordariales</taxon>
        <taxon>Sordariaceae</taxon>
        <taxon>Sordaria</taxon>
    </lineage>
</organism>